<name>A0A2T3A9Z5_9PEZI</name>
<organism evidence="2 3">
    <name type="scientific">Coniella lustricola</name>
    <dbReference type="NCBI Taxonomy" id="2025994"/>
    <lineage>
        <taxon>Eukaryota</taxon>
        <taxon>Fungi</taxon>
        <taxon>Dikarya</taxon>
        <taxon>Ascomycota</taxon>
        <taxon>Pezizomycotina</taxon>
        <taxon>Sordariomycetes</taxon>
        <taxon>Sordariomycetidae</taxon>
        <taxon>Diaporthales</taxon>
        <taxon>Schizoparmaceae</taxon>
        <taxon>Coniella</taxon>
    </lineage>
</organism>
<evidence type="ECO:0000313" key="2">
    <source>
        <dbReference type="EMBL" id="PSR88482.1"/>
    </source>
</evidence>
<proteinExistence type="predicted"/>
<dbReference type="InParanoid" id="A0A2T3A9Z5"/>
<evidence type="ECO:0000313" key="3">
    <source>
        <dbReference type="Proteomes" id="UP000241462"/>
    </source>
</evidence>
<dbReference type="Proteomes" id="UP000241462">
    <property type="component" value="Unassembled WGS sequence"/>
</dbReference>
<gene>
    <name evidence="2" type="ORF">BD289DRAFT_232604</name>
</gene>
<sequence length="141" mass="14996">MTGGAVWLASVLCTVVSDLLQPLAGLEALEHTYKRGDASQEKLRPLLQNSIHLCSEGLSVPCNHPTFSSAAQRPTVCATHFTILVTTGCESPSARNLQQSHSSILPDSRGCTRLTRAPAPQQTKASCPLAPLLELKHGQTA</sequence>
<protein>
    <submittedName>
        <fullName evidence="2">Uncharacterized protein</fullName>
    </submittedName>
</protein>
<evidence type="ECO:0000256" key="1">
    <source>
        <dbReference type="SAM" id="SignalP"/>
    </source>
</evidence>
<feature type="signal peptide" evidence="1">
    <location>
        <begin position="1"/>
        <end position="28"/>
    </location>
</feature>
<keyword evidence="3" id="KW-1185">Reference proteome</keyword>
<reference evidence="2 3" key="1">
    <citation type="journal article" date="2018" name="Mycol. Prog.">
        <title>Coniella lustricola, a new species from submerged detritus.</title>
        <authorList>
            <person name="Raudabaugh D.B."/>
            <person name="Iturriaga T."/>
            <person name="Carver A."/>
            <person name="Mondo S."/>
            <person name="Pangilinan J."/>
            <person name="Lipzen A."/>
            <person name="He G."/>
            <person name="Amirebrahimi M."/>
            <person name="Grigoriev I.V."/>
            <person name="Miller A.N."/>
        </authorList>
    </citation>
    <scope>NUCLEOTIDE SEQUENCE [LARGE SCALE GENOMIC DNA]</scope>
    <source>
        <strain evidence="2 3">B22-T-1</strain>
    </source>
</reference>
<dbReference type="EMBL" id="KZ678428">
    <property type="protein sequence ID" value="PSR88482.1"/>
    <property type="molecule type" value="Genomic_DNA"/>
</dbReference>
<feature type="chain" id="PRO_5015439396" evidence="1">
    <location>
        <begin position="29"/>
        <end position="141"/>
    </location>
</feature>
<keyword evidence="1" id="KW-0732">Signal</keyword>
<dbReference type="AlphaFoldDB" id="A0A2T3A9Z5"/>
<accession>A0A2T3A9Z5</accession>